<dbReference type="Proteomes" id="UP000325313">
    <property type="component" value="Unassembled WGS sequence"/>
</dbReference>
<dbReference type="AlphaFoldDB" id="A0A5B0SI76"/>
<name>A0A5B0SI76_PUCGR</name>
<feature type="compositionally biased region" description="Polar residues" evidence="1">
    <location>
        <begin position="288"/>
        <end position="305"/>
    </location>
</feature>
<feature type="region of interest" description="Disordered" evidence="1">
    <location>
        <begin position="232"/>
        <end position="371"/>
    </location>
</feature>
<feature type="compositionally biased region" description="Polar residues" evidence="1">
    <location>
        <begin position="255"/>
        <end position="276"/>
    </location>
</feature>
<proteinExistence type="predicted"/>
<evidence type="ECO:0000256" key="1">
    <source>
        <dbReference type="SAM" id="MobiDB-lite"/>
    </source>
</evidence>
<comment type="caution">
    <text evidence="3">The sequence shown here is derived from an EMBL/GenBank/DDBJ whole genome shotgun (WGS) entry which is preliminary data.</text>
</comment>
<dbReference type="Gene3D" id="3.10.260.10">
    <property type="entry name" value="Transcription regulator HTH, APSES-type DNA-binding domain"/>
    <property type="match status" value="1"/>
</dbReference>
<evidence type="ECO:0000313" key="4">
    <source>
        <dbReference type="Proteomes" id="UP000325313"/>
    </source>
</evidence>
<dbReference type="InterPro" id="IPR036887">
    <property type="entry name" value="HTH_APSES_sf"/>
</dbReference>
<feature type="region of interest" description="Disordered" evidence="1">
    <location>
        <begin position="385"/>
        <end position="515"/>
    </location>
</feature>
<feature type="region of interest" description="Disordered" evidence="1">
    <location>
        <begin position="59"/>
        <end position="86"/>
    </location>
</feature>
<dbReference type="SUPFAM" id="SSF54616">
    <property type="entry name" value="DNA-binding domain of Mlu1-box binding protein MBP1"/>
    <property type="match status" value="1"/>
</dbReference>
<accession>A0A5B0SI76</accession>
<dbReference type="GO" id="GO:0044820">
    <property type="term" value="P:mitotic telomere tethering at nuclear periphery"/>
    <property type="evidence" value="ECO:0007669"/>
    <property type="project" value="TreeGrafter"/>
</dbReference>
<feature type="domain" description="HTH APSES-type" evidence="2">
    <location>
        <begin position="127"/>
        <end position="243"/>
    </location>
</feature>
<feature type="region of interest" description="Disordered" evidence="1">
    <location>
        <begin position="1"/>
        <end position="24"/>
    </location>
</feature>
<sequence length="538" mass="58647">MPKSSSCCEPEQKQSIPTNANPISAGAGGAGLDIRLAGMRSAHATQRGCSFSPYMVTQHPPLRDSVNRNKQQPTINSTNPYTKKASRMSQTNLYKSNNPPNLPQDEFNQTLVNYQGKLRSIRIQDININGHTITIARIKIPSPEKLSSHLIKRFDTNAISASSFFRSAFPHSTEEEEAIQMRYLHQIYDTHTAGAVEFGSARKLTGVWVPIENAAELAEVYGLTRFAEPLLAFPNPKENPRSPTGTKIGGEDESSTTQTPKASQQSKLTGQISVTRSSKRSRAGPLSFGNTSPSSFSLNSFNKPSTETKKPGTHDDSKSTNDENDEKPGSPTDRVAGRGARNSPSKKPTTVDENHEHTEHEDHQLIGTDELAQRAKQEALKLVSELKNSQPCTQSSLESPTNTLETELTRTTSPAKSNKVTRKRSSDEVSFEGEEQGEDEDEERTADETATHRSFLPKLLWRKSAAQAHPNSKKHKRTQLGGGVSSSSSSKSFVPLPTNSATPSVDESSSTHNPNKRNLAIAGIVIAGAAASIVPYFF</sequence>
<feature type="compositionally biased region" description="Polar residues" evidence="1">
    <location>
        <begin position="68"/>
        <end position="86"/>
    </location>
</feature>
<dbReference type="PANTHER" id="PTHR38044">
    <property type="entry name" value="BOUQUET FORMATION PROTEIN 4"/>
    <property type="match status" value="1"/>
</dbReference>
<dbReference type="PROSITE" id="PS51299">
    <property type="entry name" value="HTH_APSES"/>
    <property type="match status" value="1"/>
</dbReference>
<dbReference type="InterPro" id="IPR003163">
    <property type="entry name" value="Tscrpt_reg_HTH_APSES-type"/>
</dbReference>
<dbReference type="GO" id="GO:0070197">
    <property type="term" value="P:meiotic attachment of telomere to nuclear envelope"/>
    <property type="evidence" value="ECO:0007669"/>
    <property type="project" value="InterPro"/>
</dbReference>
<gene>
    <name evidence="3" type="ORF">PGTUg99_014600</name>
</gene>
<dbReference type="EMBL" id="VDEP01000007">
    <property type="protein sequence ID" value="KAA1137537.1"/>
    <property type="molecule type" value="Genomic_DNA"/>
</dbReference>
<feature type="compositionally biased region" description="Basic and acidic residues" evidence="1">
    <location>
        <begin position="306"/>
        <end position="321"/>
    </location>
</feature>
<dbReference type="GO" id="GO:1990862">
    <property type="term" value="C:nuclear membrane complex Bqt3-Bqt4"/>
    <property type="evidence" value="ECO:0007669"/>
    <property type="project" value="InterPro"/>
</dbReference>
<reference evidence="3 4" key="1">
    <citation type="submission" date="2019-05" db="EMBL/GenBank/DDBJ databases">
        <title>Emergence of the Ug99 lineage of the wheat stem rust pathogen through somatic hybridization.</title>
        <authorList>
            <person name="Li F."/>
            <person name="Upadhyaya N.M."/>
            <person name="Sperschneider J."/>
            <person name="Matny O."/>
            <person name="Nguyen-Phuc H."/>
            <person name="Mago R."/>
            <person name="Raley C."/>
            <person name="Miller M.E."/>
            <person name="Silverstein K.A.T."/>
            <person name="Henningsen E."/>
            <person name="Hirsch C.D."/>
            <person name="Visser B."/>
            <person name="Pretorius Z.A."/>
            <person name="Steffenson B.J."/>
            <person name="Schwessinger B."/>
            <person name="Dodds P.N."/>
            <person name="Figueroa M."/>
        </authorList>
    </citation>
    <scope>NUCLEOTIDE SEQUENCE [LARGE SCALE GENOMIC DNA]</scope>
    <source>
        <strain evidence="3 4">Ug99</strain>
    </source>
</reference>
<feature type="compositionally biased region" description="Polar residues" evidence="1">
    <location>
        <begin position="386"/>
        <end position="400"/>
    </location>
</feature>
<feature type="compositionally biased region" description="Low complexity" evidence="1">
    <location>
        <begin position="401"/>
        <end position="412"/>
    </location>
</feature>
<dbReference type="InterPro" id="IPR037548">
    <property type="entry name" value="Bqt4"/>
</dbReference>
<feature type="compositionally biased region" description="Basic and acidic residues" evidence="1">
    <location>
        <begin position="349"/>
        <end position="364"/>
    </location>
</feature>
<dbReference type="PANTHER" id="PTHR38044:SF1">
    <property type="entry name" value="BOUQUET FORMATION PROTEIN 4"/>
    <property type="match status" value="1"/>
</dbReference>
<feature type="compositionally biased region" description="Polar residues" evidence="1">
    <location>
        <begin position="1"/>
        <end position="22"/>
    </location>
</feature>
<evidence type="ECO:0000259" key="2">
    <source>
        <dbReference type="PROSITE" id="PS51299"/>
    </source>
</evidence>
<dbReference type="GO" id="GO:0003677">
    <property type="term" value="F:DNA binding"/>
    <property type="evidence" value="ECO:0007669"/>
    <property type="project" value="InterPro"/>
</dbReference>
<feature type="compositionally biased region" description="Acidic residues" evidence="1">
    <location>
        <begin position="429"/>
        <end position="445"/>
    </location>
</feature>
<feature type="compositionally biased region" description="Polar residues" evidence="1">
    <location>
        <begin position="497"/>
        <end position="513"/>
    </location>
</feature>
<organism evidence="3 4">
    <name type="scientific">Puccinia graminis f. sp. tritici</name>
    <dbReference type="NCBI Taxonomy" id="56615"/>
    <lineage>
        <taxon>Eukaryota</taxon>
        <taxon>Fungi</taxon>
        <taxon>Dikarya</taxon>
        <taxon>Basidiomycota</taxon>
        <taxon>Pucciniomycotina</taxon>
        <taxon>Pucciniomycetes</taxon>
        <taxon>Pucciniales</taxon>
        <taxon>Pucciniaceae</taxon>
        <taxon>Puccinia</taxon>
    </lineage>
</organism>
<protein>
    <recommendedName>
        <fullName evidence="2">HTH APSES-type domain-containing protein</fullName>
    </recommendedName>
</protein>
<evidence type="ECO:0000313" key="3">
    <source>
        <dbReference type="EMBL" id="KAA1137537.1"/>
    </source>
</evidence>